<gene>
    <name evidence="9" type="ORF">ACFSUO_08165</name>
</gene>
<dbReference type="EMBL" id="JBHUNA010000018">
    <property type="protein sequence ID" value="MFD2760940.1"/>
    <property type="molecule type" value="Genomic_DNA"/>
</dbReference>
<dbReference type="PIRSF" id="PIRSF000124">
    <property type="entry name" value="UDPglc_GDPman_dh"/>
    <property type="match status" value="1"/>
</dbReference>
<evidence type="ECO:0000313" key="10">
    <source>
        <dbReference type="Proteomes" id="UP001597502"/>
    </source>
</evidence>
<evidence type="ECO:0000256" key="7">
    <source>
        <dbReference type="PIRNR" id="PIRNR000124"/>
    </source>
</evidence>
<dbReference type="Gene3D" id="3.40.50.720">
    <property type="entry name" value="NAD(P)-binding Rossmann-like Domain"/>
    <property type="match status" value="2"/>
</dbReference>
<evidence type="ECO:0000256" key="3">
    <source>
        <dbReference type="ARBA" id="ARBA00012954"/>
    </source>
</evidence>
<name>A0ABW5V624_9BACI</name>
<dbReference type="SUPFAM" id="SSF48179">
    <property type="entry name" value="6-phosphogluconate dehydrogenase C-terminal domain-like"/>
    <property type="match status" value="1"/>
</dbReference>
<dbReference type="InterPro" id="IPR008927">
    <property type="entry name" value="6-PGluconate_DH-like_C_sf"/>
</dbReference>
<dbReference type="InterPro" id="IPR014027">
    <property type="entry name" value="UDP-Glc/GDP-Man_DH_C"/>
</dbReference>
<dbReference type="PANTHER" id="PTHR43750">
    <property type="entry name" value="UDP-GLUCOSE 6-DEHYDROGENASE TUAD"/>
    <property type="match status" value="1"/>
</dbReference>
<dbReference type="SUPFAM" id="SSF51735">
    <property type="entry name" value="NAD(P)-binding Rossmann-fold domains"/>
    <property type="match status" value="1"/>
</dbReference>
<comment type="similarity">
    <text evidence="2 7">Belongs to the UDP-glucose/GDP-mannose dehydrogenase family.</text>
</comment>
<dbReference type="NCBIfam" id="TIGR03026">
    <property type="entry name" value="NDP-sugDHase"/>
    <property type="match status" value="1"/>
</dbReference>
<dbReference type="InterPro" id="IPR036291">
    <property type="entry name" value="NAD(P)-bd_dom_sf"/>
</dbReference>
<dbReference type="RefSeq" id="WP_382392928.1">
    <property type="nucleotide sequence ID" value="NZ_JBHUNA010000018.1"/>
</dbReference>
<dbReference type="EC" id="1.1.1.22" evidence="3 7"/>
<evidence type="ECO:0000256" key="6">
    <source>
        <dbReference type="ARBA" id="ARBA00047473"/>
    </source>
</evidence>
<dbReference type="InterPro" id="IPR028357">
    <property type="entry name" value="UDPglc_DH_bac"/>
</dbReference>
<proteinExistence type="inferred from homology"/>
<dbReference type="Pfam" id="PF03721">
    <property type="entry name" value="UDPG_MGDP_dh_N"/>
    <property type="match status" value="1"/>
</dbReference>
<organism evidence="9 10">
    <name type="scientific">Lentibacillus juripiscarius</name>
    <dbReference type="NCBI Taxonomy" id="257446"/>
    <lineage>
        <taxon>Bacteria</taxon>
        <taxon>Bacillati</taxon>
        <taxon>Bacillota</taxon>
        <taxon>Bacilli</taxon>
        <taxon>Bacillales</taxon>
        <taxon>Bacillaceae</taxon>
        <taxon>Lentibacillus</taxon>
    </lineage>
</organism>
<feature type="domain" description="UDP-glucose/GDP-mannose dehydrogenase C-terminal" evidence="8">
    <location>
        <begin position="313"/>
        <end position="415"/>
    </location>
</feature>
<evidence type="ECO:0000313" key="9">
    <source>
        <dbReference type="EMBL" id="MFD2760940.1"/>
    </source>
</evidence>
<dbReference type="Pfam" id="PF03720">
    <property type="entry name" value="UDPG_MGDP_dh_C"/>
    <property type="match status" value="1"/>
</dbReference>
<dbReference type="Pfam" id="PF00984">
    <property type="entry name" value="UDPG_MGDP_dh"/>
    <property type="match status" value="1"/>
</dbReference>
<dbReference type="InterPro" id="IPR014026">
    <property type="entry name" value="UDP-Glc/GDP-Man_DH_dimer"/>
</dbReference>
<dbReference type="InterPro" id="IPR001732">
    <property type="entry name" value="UDP-Glc/GDP-Man_DH_N"/>
</dbReference>
<evidence type="ECO:0000256" key="1">
    <source>
        <dbReference type="ARBA" id="ARBA00004701"/>
    </source>
</evidence>
<protein>
    <recommendedName>
        <fullName evidence="3 7">UDP-glucose 6-dehydrogenase</fullName>
        <ecNumber evidence="3 7">1.1.1.22</ecNumber>
    </recommendedName>
</protein>
<comment type="pathway">
    <text evidence="1">Nucleotide-sugar biosynthesis; UDP-alpha-D-glucuronate biosynthesis; UDP-alpha-D-glucuronate from UDP-alpha-D-glucose: step 1/1.</text>
</comment>
<sequence>MNIAVIGTGYVGLVTGVCLSELGNSVTCIDIDADKISMLEKGQSPIYESGLEDLLQNNIGRGNLNFTTDYEKGLYDKQLIYIAVGTPQGEDGSADLTYINKACESLARNLKQDAIIVTKSTVPVGTNEYIMKKIQSSLPQDITIKIASNPEFLRQGSAVHDTFHGDRIVIGSDDEEALETLERINADFNLPIVKTDLRSAEMIKYASNAFLATKLSFINEMANLCERLGANVDSVSSGMGMDKRIGSSFLNAGIGYGGSCFPKDTRAIISAGKDADYHMSLLESAVDVNERQKVIIVDKVMERFSNISGKKVAVLGLAFKPGTDDMREAPSIYVTEKLLAEGAVVHAYDPVAADNAQKILPGQIRYASSVEEAIDGADMALILTEWNEIKEFPWESYKEHMNNAVLFDGRNCFRLDNIAGSGVEYHSIGRPAIKG</sequence>
<dbReference type="GO" id="GO:0016491">
    <property type="term" value="F:oxidoreductase activity"/>
    <property type="evidence" value="ECO:0007669"/>
    <property type="project" value="UniProtKB-KW"/>
</dbReference>
<accession>A0ABW5V624</accession>
<dbReference type="Gene3D" id="1.20.5.100">
    <property type="entry name" value="Cytochrome c1, transmembrane anchor, C-terminal"/>
    <property type="match status" value="1"/>
</dbReference>
<evidence type="ECO:0000256" key="5">
    <source>
        <dbReference type="ARBA" id="ARBA00023027"/>
    </source>
</evidence>
<keyword evidence="5 7" id="KW-0520">NAD</keyword>
<keyword evidence="10" id="KW-1185">Reference proteome</keyword>
<dbReference type="InterPro" id="IPR017476">
    <property type="entry name" value="UDP-Glc/GDP-Man"/>
</dbReference>
<dbReference type="InterPro" id="IPR036220">
    <property type="entry name" value="UDP-Glc/GDP-Man_DH_C_sf"/>
</dbReference>
<dbReference type="SUPFAM" id="SSF52413">
    <property type="entry name" value="UDP-glucose/GDP-mannose dehydrogenase C-terminal domain"/>
    <property type="match status" value="1"/>
</dbReference>
<reference evidence="10" key="1">
    <citation type="journal article" date="2019" name="Int. J. Syst. Evol. Microbiol.">
        <title>The Global Catalogue of Microorganisms (GCM) 10K type strain sequencing project: providing services to taxonomists for standard genome sequencing and annotation.</title>
        <authorList>
            <consortium name="The Broad Institute Genomics Platform"/>
            <consortium name="The Broad Institute Genome Sequencing Center for Infectious Disease"/>
            <person name="Wu L."/>
            <person name="Ma J."/>
        </authorList>
    </citation>
    <scope>NUCLEOTIDE SEQUENCE [LARGE SCALE GENOMIC DNA]</scope>
    <source>
        <strain evidence="10">TISTR 1535</strain>
    </source>
</reference>
<dbReference type="PANTHER" id="PTHR43750:SF4">
    <property type="entry name" value="UDP-GLUCOSE 6-DEHYDROGENASE YWQF"/>
    <property type="match status" value="1"/>
</dbReference>
<comment type="catalytic activity">
    <reaction evidence="6 7">
        <text>UDP-alpha-D-glucose + 2 NAD(+) + H2O = UDP-alpha-D-glucuronate + 2 NADH + 3 H(+)</text>
        <dbReference type="Rhea" id="RHEA:23596"/>
        <dbReference type="ChEBI" id="CHEBI:15377"/>
        <dbReference type="ChEBI" id="CHEBI:15378"/>
        <dbReference type="ChEBI" id="CHEBI:57540"/>
        <dbReference type="ChEBI" id="CHEBI:57945"/>
        <dbReference type="ChEBI" id="CHEBI:58052"/>
        <dbReference type="ChEBI" id="CHEBI:58885"/>
        <dbReference type="EC" id="1.1.1.22"/>
    </reaction>
</comment>
<comment type="caution">
    <text evidence="9">The sequence shown here is derived from an EMBL/GenBank/DDBJ whole genome shotgun (WGS) entry which is preliminary data.</text>
</comment>
<dbReference type="SMART" id="SM00984">
    <property type="entry name" value="UDPG_MGDP_dh_C"/>
    <property type="match status" value="1"/>
</dbReference>
<dbReference type="Proteomes" id="UP001597502">
    <property type="component" value="Unassembled WGS sequence"/>
</dbReference>
<dbReference type="PIRSF" id="PIRSF500134">
    <property type="entry name" value="UDPglc_DH_bac"/>
    <property type="match status" value="1"/>
</dbReference>
<evidence type="ECO:0000259" key="8">
    <source>
        <dbReference type="SMART" id="SM00984"/>
    </source>
</evidence>
<evidence type="ECO:0000256" key="4">
    <source>
        <dbReference type="ARBA" id="ARBA00023002"/>
    </source>
</evidence>
<evidence type="ECO:0000256" key="2">
    <source>
        <dbReference type="ARBA" id="ARBA00006601"/>
    </source>
</evidence>
<keyword evidence="4 7" id="KW-0560">Oxidoreductase</keyword>